<dbReference type="CDD" id="cd08049">
    <property type="entry name" value="TAF8"/>
    <property type="match status" value="1"/>
</dbReference>
<protein>
    <recommendedName>
        <fullName evidence="3">Transcription initiation factor TFIID subunit 8</fullName>
    </recommendedName>
</protein>
<feature type="region of interest" description="Disordered" evidence="7">
    <location>
        <begin position="38"/>
        <end position="66"/>
    </location>
</feature>
<dbReference type="PANTHER" id="PTHR46338:SF1">
    <property type="entry name" value="TRANSCRIPTION INITIATION FACTOR TFIID SUBUNIT 8"/>
    <property type="match status" value="1"/>
</dbReference>
<feature type="domain" description="Bromodomain associated" evidence="8">
    <location>
        <begin position="11"/>
        <end position="122"/>
    </location>
</feature>
<feature type="region of interest" description="Disordered" evidence="7">
    <location>
        <begin position="313"/>
        <end position="370"/>
    </location>
</feature>
<accession>A0A7S0T9U6</accession>
<dbReference type="InterPro" id="IPR006565">
    <property type="entry name" value="BTP"/>
</dbReference>
<evidence type="ECO:0000256" key="1">
    <source>
        <dbReference type="ARBA" id="ARBA00004123"/>
    </source>
</evidence>
<keyword evidence="6" id="KW-0539">Nucleus</keyword>
<gene>
    <name evidence="9" type="ORF">EMAD1354_LOCUS2513</name>
</gene>
<proteinExistence type="inferred from homology"/>
<dbReference type="Pfam" id="PF07524">
    <property type="entry name" value="Bromo_TP"/>
    <property type="match status" value="1"/>
</dbReference>
<feature type="region of interest" description="Disordered" evidence="7">
    <location>
        <begin position="260"/>
        <end position="300"/>
    </location>
</feature>
<evidence type="ECO:0000256" key="4">
    <source>
        <dbReference type="ARBA" id="ARBA00023015"/>
    </source>
</evidence>
<evidence type="ECO:0000259" key="8">
    <source>
        <dbReference type="SMART" id="SM00576"/>
    </source>
</evidence>
<dbReference type="GO" id="GO:0005669">
    <property type="term" value="C:transcription factor TFIID complex"/>
    <property type="evidence" value="ECO:0007669"/>
    <property type="project" value="InterPro"/>
</dbReference>
<keyword evidence="4" id="KW-0805">Transcription regulation</keyword>
<comment type="subcellular location">
    <subcellularLocation>
        <location evidence="1">Nucleus</location>
    </subcellularLocation>
</comment>
<dbReference type="PANTHER" id="PTHR46338">
    <property type="entry name" value="TRANSCRIPTION INITIATION FACTOR TFIID SUBUNIT 8"/>
    <property type="match status" value="1"/>
</dbReference>
<comment type="similarity">
    <text evidence="2">Belongs to the TAF8 family.</text>
</comment>
<dbReference type="InterPro" id="IPR019473">
    <property type="entry name" value="TFIID_su8_C"/>
</dbReference>
<evidence type="ECO:0000256" key="7">
    <source>
        <dbReference type="SAM" id="MobiDB-lite"/>
    </source>
</evidence>
<organism evidence="9">
    <name type="scientific">Erythrolobus madagascarensis</name>
    <dbReference type="NCBI Taxonomy" id="708628"/>
    <lineage>
        <taxon>Eukaryota</taxon>
        <taxon>Rhodophyta</taxon>
        <taxon>Bangiophyceae</taxon>
        <taxon>Porphyridiales</taxon>
        <taxon>Porphyridiaceae</taxon>
        <taxon>Erythrolobus</taxon>
    </lineage>
</organism>
<feature type="compositionally biased region" description="Basic and acidic residues" evidence="7">
    <location>
        <begin position="261"/>
        <end position="270"/>
    </location>
</feature>
<name>A0A7S0T9U6_9RHOD</name>
<evidence type="ECO:0000256" key="6">
    <source>
        <dbReference type="ARBA" id="ARBA00023242"/>
    </source>
</evidence>
<dbReference type="GO" id="GO:0046982">
    <property type="term" value="F:protein heterodimerization activity"/>
    <property type="evidence" value="ECO:0007669"/>
    <property type="project" value="InterPro"/>
</dbReference>
<dbReference type="InterPro" id="IPR037818">
    <property type="entry name" value="TAF8"/>
</dbReference>
<evidence type="ECO:0000313" key="9">
    <source>
        <dbReference type="EMBL" id="CAD8726432.1"/>
    </source>
</evidence>
<evidence type="ECO:0000256" key="3">
    <source>
        <dbReference type="ARBA" id="ARBA00017307"/>
    </source>
</evidence>
<dbReference type="InterPro" id="IPR009072">
    <property type="entry name" value="Histone-fold"/>
</dbReference>
<evidence type="ECO:0000256" key="2">
    <source>
        <dbReference type="ARBA" id="ARBA00008767"/>
    </source>
</evidence>
<feature type="compositionally biased region" description="Basic and acidic residues" evidence="7">
    <location>
        <begin position="319"/>
        <end position="335"/>
    </location>
</feature>
<feature type="region of interest" description="Disordered" evidence="7">
    <location>
        <begin position="199"/>
        <end position="226"/>
    </location>
</feature>
<sequence>MRKERETLSVEQYAAEVGKLSVARILLAQADRIAKELAAAAPPPKDGNTKQGAAASSSQQSPPPSELFVHQSVLGTLEELLQAFVEQIGRLSSCYANLAGRSAANANDVMYAFDDTAPVTNCTIRDLALYSIYEEIPFQAKIHTLEEIRPSSLSACVPSTAPKTVTRLPLTQPLGLVSRAGRGANDALAEKLKRAIAEDTTSGPSVSAFGANLPGATSEGGSSSQASVGFGAGPHIEPWMPSLPPPHSYIHTSVFAGSTHRFSEQQRPTHDAATLARQRRQGESSLVKLSAAKRARPSEENPFWVSPRLLDAQDSVKPPVREPIEQDDRTEHQLRTNDPSPGGESGPNMDPKVLNAERILAESTGLEHEG</sequence>
<dbReference type="SMART" id="SM00576">
    <property type="entry name" value="BTP"/>
    <property type="match status" value="1"/>
</dbReference>
<dbReference type="Pfam" id="PF10406">
    <property type="entry name" value="TAF8_C"/>
    <property type="match status" value="1"/>
</dbReference>
<dbReference type="AlphaFoldDB" id="A0A7S0T9U6"/>
<keyword evidence="5" id="KW-0804">Transcription</keyword>
<feature type="compositionally biased region" description="Low complexity" evidence="7">
    <location>
        <begin position="51"/>
        <end position="60"/>
    </location>
</feature>
<dbReference type="EMBL" id="HBFE01003827">
    <property type="protein sequence ID" value="CAD8726432.1"/>
    <property type="molecule type" value="Transcribed_RNA"/>
</dbReference>
<evidence type="ECO:0000256" key="5">
    <source>
        <dbReference type="ARBA" id="ARBA00023163"/>
    </source>
</evidence>
<dbReference type="Gene3D" id="1.10.20.10">
    <property type="entry name" value="Histone, subunit A"/>
    <property type="match status" value="1"/>
</dbReference>
<reference evidence="9" key="1">
    <citation type="submission" date="2021-01" db="EMBL/GenBank/DDBJ databases">
        <authorList>
            <person name="Corre E."/>
            <person name="Pelletier E."/>
            <person name="Niang G."/>
            <person name="Scheremetjew M."/>
            <person name="Finn R."/>
            <person name="Kale V."/>
            <person name="Holt S."/>
            <person name="Cochrane G."/>
            <person name="Meng A."/>
            <person name="Brown T."/>
            <person name="Cohen L."/>
        </authorList>
    </citation>
    <scope>NUCLEOTIDE SEQUENCE</scope>
    <source>
        <strain evidence="9">CCMP3276</strain>
    </source>
</reference>